<proteinExistence type="predicted"/>
<gene>
    <name evidence="1" type="ORF">QN277_014724</name>
</gene>
<organism evidence="1 2">
    <name type="scientific">Acacia crassicarpa</name>
    <name type="common">northern wattle</name>
    <dbReference type="NCBI Taxonomy" id="499986"/>
    <lineage>
        <taxon>Eukaryota</taxon>
        <taxon>Viridiplantae</taxon>
        <taxon>Streptophyta</taxon>
        <taxon>Embryophyta</taxon>
        <taxon>Tracheophyta</taxon>
        <taxon>Spermatophyta</taxon>
        <taxon>Magnoliopsida</taxon>
        <taxon>eudicotyledons</taxon>
        <taxon>Gunneridae</taxon>
        <taxon>Pentapetalae</taxon>
        <taxon>rosids</taxon>
        <taxon>fabids</taxon>
        <taxon>Fabales</taxon>
        <taxon>Fabaceae</taxon>
        <taxon>Caesalpinioideae</taxon>
        <taxon>mimosoid clade</taxon>
        <taxon>Acacieae</taxon>
        <taxon>Acacia</taxon>
    </lineage>
</organism>
<protein>
    <submittedName>
        <fullName evidence="1">Uncharacterized protein</fullName>
    </submittedName>
</protein>
<comment type="caution">
    <text evidence="1">The sequence shown here is derived from an EMBL/GenBank/DDBJ whole genome shotgun (WGS) entry which is preliminary data.</text>
</comment>
<reference evidence="1" key="1">
    <citation type="submission" date="2023-10" db="EMBL/GenBank/DDBJ databases">
        <title>Chromosome-level genome of the transformable northern wattle, Acacia crassicarpa.</title>
        <authorList>
            <person name="Massaro I."/>
            <person name="Sinha N.R."/>
            <person name="Poethig S."/>
            <person name="Leichty A.R."/>
        </authorList>
    </citation>
    <scope>NUCLEOTIDE SEQUENCE</scope>
    <source>
        <strain evidence="1">Acra3RX</strain>
        <tissue evidence="1">Leaf</tissue>
    </source>
</reference>
<evidence type="ECO:0000313" key="2">
    <source>
        <dbReference type="Proteomes" id="UP001293593"/>
    </source>
</evidence>
<sequence length="50" mass="5812">MQHLFLTLRSLDWQIYPFRTDIRSCPDFVVWLMGDWILISGGTAALGIQE</sequence>
<keyword evidence="2" id="KW-1185">Reference proteome</keyword>
<accession>A0AAE1MSL9</accession>
<dbReference type="EMBL" id="JAWXYG010000003">
    <property type="protein sequence ID" value="KAK4276594.1"/>
    <property type="molecule type" value="Genomic_DNA"/>
</dbReference>
<evidence type="ECO:0000313" key="1">
    <source>
        <dbReference type="EMBL" id="KAK4276594.1"/>
    </source>
</evidence>
<dbReference type="AlphaFoldDB" id="A0AAE1MSL9"/>
<dbReference type="Proteomes" id="UP001293593">
    <property type="component" value="Unassembled WGS sequence"/>
</dbReference>
<name>A0AAE1MSL9_9FABA</name>